<sequence length="162" mass="17487">MALEHVQDPKPADGAKPLSRNPATAVPSQRRHKAPTVERDRPITKMEAGQPPTTARSSRNNSSGLSPATPLLSSVPTPPSLHAASVFSLVSICALSATWALVSMFWDFHGLFETHKAGLFMCAGVAVPVLVLFMLVRVMYDQLFGVLARELEGFQAGAWMMC</sequence>
<keyword evidence="2" id="KW-0812">Transmembrane</keyword>
<dbReference type="Proteomes" id="UP000076837">
    <property type="component" value="Unassembled WGS sequence"/>
</dbReference>
<reference evidence="3 4" key="1">
    <citation type="journal article" date="2016" name="Sci. Rep.">
        <title>Draft genome sequencing and secretome analysis of fungal phytopathogen Ascochyta rabiei provides insight into the necrotrophic effector repertoire.</title>
        <authorList>
            <person name="Verma S."/>
            <person name="Gazara R.K."/>
            <person name="Nizam S."/>
            <person name="Parween S."/>
            <person name="Chattopadhyay D."/>
            <person name="Verma P.K."/>
        </authorList>
    </citation>
    <scope>NUCLEOTIDE SEQUENCE [LARGE SCALE GENOMIC DNA]</scope>
    <source>
        <strain evidence="3 4">ArDII</strain>
    </source>
</reference>
<name>A0A163LFI1_DIDRA</name>
<feature type="transmembrane region" description="Helical" evidence="2">
    <location>
        <begin position="81"/>
        <end position="106"/>
    </location>
</feature>
<keyword evidence="2" id="KW-1133">Transmembrane helix</keyword>
<protein>
    <submittedName>
        <fullName evidence="3">Uncharacterized protein</fullName>
    </submittedName>
</protein>
<dbReference type="AlphaFoldDB" id="A0A163LFI1"/>
<evidence type="ECO:0000313" key="3">
    <source>
        <dbReference type="EMBL" id="KZM27755.1"/>
    </source>
</evidence>
<proteinExistence type="predicted"/>
<evidence type="ECO:0000313" key="4">
    <source>
        <dbReference type="Proteomes" id="UP000076837"/>
    </source>
</evidence>
<organism evidence="3 4">
    <name type="scientific">Didymella rabiei</name>
    <name type="common">Chickpea ascochyta blight fungus</name>
    <name type="synonym">Mycosphaerella rabiei</name>
    <dbReference type="NCBI Taxonomy" id="5454"/>
    <lineage>
        <taxon>Eukaryota</taxon>
        <taxon>Fungi</taxon>
        <taxon>Dikarya</taxon>
        <taxon>Ascomycota</taxon>
        <taxon>Pezizomycotina</taxon>
        <taxon>Dothideomycetes</taxon>
        <taxon>Pleosporomycetidae</taxon>
        <taxon>Pleosporales</taxon>
        <taxon>Pleosporineae</taxon>
        <taxon>Didymellaceae</taxon>
        <taxon>Ascochyta</taxon>
    </lineage>
</organism>
<feature type="compositionally biased region" description="Basic and acidic residues" evidence="1">
    <location>
        <begin position="1"/>
        <end position="13"/>
    </location>
</feature>
<keyword evidence="2" id="KW-0472">Membrane</keyword>
<comment type="caution">
    <text evidence="3">The sequence shown here is derived from an EMBL/GenBank/DDBJ whole genome shotgun (WGS) entry which is preliminary data.</text>
</comment>
<keyword evidence="4" id="KW-1185">Reference proteome</keyword>
<dbReference type="EMBL" id="JYNV01000059">
    <property type="protein sequence ID" value="KZM27755.1"/>
    <property type="molecule type" value="Genomic_DNA"/>
</dbReference>
<feature type="transmembrane region" description="Helical" evidence="2">
    <location>
        <begin position="118"/>
        <end position="140"/>
    </location>
</feature>
<feature type="compositionally biased region" description="Basic and acidic residues" evidence="1">
    <location>
        <begin position="35"/>
        <end position="44"/>
    </location>
</feature>
<evidence type="ECO:0000256" key="2">
    <source>
        <dbReference type="SAM" id="Phobius"/>
    </source>
</evidence>
<feature type="compositionally biased region" description="Polar residues" evidence="1">
    <location>
        <begin position="51"/>
        <end position="64"/>
    </location>
</feature>
<accession>A0A163LFI1</accession>
<dbReference type="OrthoDB" id="10522463at2759"/>
<gene>
    <name evidence="3" type="ORF">ST47_g1097</name>
</gene>
<evidence type="ECO:0000256" key="1">
    <source>
        <dbReference type="SAM" id="MobiDB-lite"/>
    </source>
</evidence>
<feature type="region of interest" description="Disordered" evidence="1">
    <location>
        <begin position="1"/>
        <end position="71"/>
    </location>
</feature>